<dbReference type="GO" id="GO:0004674">
    <property type="term" value="F:protein serine/threonine kinase activity"/>
    <property type="evidence" value="ECO:0007669"/>
    <property type="project" value="UniProtKB-KW"/>
</dbReference>
<accession>A0A6J6ESS3</accession>
<gene>
    <name evidence="10" type="ORF">UFOPK1767_00086</name>
</gene>
<dbReference type="SMART" id="SM00740">
    <property type="entry name" value="PASTA"/>
    <property type="match status" value="3"/>
</dbReference>
<keyword evidence="5" id="KW-0067">ATP-binding</keyword>
<dbReference type="PROSITE" id="PS51178">
    <property type="entry name" value="PASTA"/>
    <property type="match status" value="3"/>
</dbReference>
<dbReference type="PANTHER" id="PTHR43289">
    <property type="entry name" value="MITOGEN-ACTIVATED PROTEIN KINASE KINASE KINASE 20-RELATED"/>
    <property type="match status" value="1"/>
</dbReference>
<feature type="domain" description="PASTA" evidence="9">
    <location>
        <begin position="568"/>
        <end position="637"/>
    </location>
</feature>
<keyword evidence="7" id="KW-0812">Transmembrane</keyword>
<dbReference type="FunFam" id="1.10.510.10:FF:000021">
    <property type="entry name" value="Serine/threonine protein kinase"/>
    <property type="match status" value="1"/>
</dbReference>
<dbReference type="Gene3D" id="3.30.10.20">
    <property type="match status" value="3"/>
</dbReference>
<dbReference type="NCBIfam" id="NF033483">
    <property type="entry name" value="PknB_PASTA_kin"/>
    <property type="match status" value="1"/>
</dbReference>
<evidence type="ECO:0000313" key="10">
    <source>
        <dbReference type="EMBL" id="CAB4577944.1"/>
    </source>
</evidence>
<feature type="region of interest" description="Disordered" evidence="6">
    <location>
        <begin position="282"/>
        <end position="305"/>
    </location>
</feature>
<evidence type="ECO:0000256" key="3">
    <source>
        <dbReference type="ARBA" id="ARBA00022741"/>
    </source>
</evidence>
<reference evidence="10" key="1">
    <citation type="submission" date="2020-05" db="EMBL/GenBank/DDBJ databases">
        <authorList>
            <person name="Chiriac C."/>
            <person name="Salcher M."/>
            <person name="Ghai R."/>
            <person name="Kavagutti S V."/>
        </authorList>
    </citation>
    <scope>NUCLEOTIDE SEQUENCE</scope>
</reference>
<dbReference type="InterPro" id="IPR008271">
    <property type="entry name" value="Ser/Thr_kinase_AS"/>
</dbReference>
<dbReference type="InterPro" id="IPR005543">
    <property type="entry name" value="PASTA_dom"/>
</dbReference>
<keyword evidence="1" id="KW-0723">Serine/threonine-protein kinase</keyword>
<dbReference type="Gene3D" id="3.30.200.20">
    <property type="entry name" value="Phosphorylase Kinase, domain 1"/>
    <property type="match status" value="1"/>
</dbReference>
<dbReference type="CDD" id="cd14014">
    <property type="entry name" value="STKc_PknB_like"/>
    <property type="match status" value="1"/>
</dbReference>
<feature type="domain" description="PASTA" evidence="9">
    <location>
        <begin position="500"/>
        <end position="567"/>
    </location>
</feature>
<organism evidence="10">
    <name type="scientific">freshwater metagenome</name>
    <dbReference type="NCBI Taxonomy" id="449393"/>
    <lineage>
        <taxon>unclassified sequences</taxon>
        <taxon>metagenomes</taxon>
        <taxon>ecological metagenomes</taxon>
    </lineage>
</organism>
<keyword evidence="2" id="KW-0808">Transferase</keyword>
<evidence type="ECO:0000256" key="4">
    <source>
        <dbReference type="ARBA" id="ARBA00022777"/>
    </source>
</evidence>
<dbReference type="InterPro" id="IPR000719">
    <property type="entry name" value="Prot_kinase_dom"/>
</dbReference>
<dbReference type="SUPFAM" id="SSF56112">
    <property type="entry name" value="Protein kinase-like (PK-like)"/>
    <property type="match status" value="1"/>
</dbReference>
<keyword evidence="7" id="KW-0472">Membrane</keyword>
<dbReference type="CDD" id="cd06577">
    <property type="entry name" value="PASTA_pknB"/>
    <property type="match status" value="3"/>
</dbReference>
<dbReference type="PANTHER" id="PTHR43289:SF34">
    <property type="entry name" value="SERINE_THREONINE-PROTEIN KINASE YBDM-RELATED"/>
    <property type="match status" value="1"/>
</dbReference>
<keyword evidence="4" id="KW-0418">Kinase</keyword>
<dbReference type="InterPro" id="IPR011009">
    <property type="entry name" value="Kinase-like_dom_sf"/>
</dbReference>
<evidence type="ECO:0000259" key="8">
    <source>
        <dbReference type="PROSITE" id="PS50011"/>
    </source>
</evidence>
<dbReference type="FunFam" id="3.30.200.20:FF:000035">
    <property type="entry name" value="Serine/threonine protein kinase Stk1"/>
    <property type="match status" value="1"/>
</dbReference>
<dbReference type="Pfam" id="PF00069">
    <property type="entry name" value="Pkinase"/>
    <property type="match status" value="1"/>
</dbReference>
<feature type="domain" description="PASTA" evidence="9">
    <location>
        <begin position="360"/>
        <end position="429"/>
    </location>
</feature>
<dbReference type="Pfam" id="PF03793">
    <property type="entry name" value="PASTA"/>
    <property type="match status" value="3"/>
</dbReference>
<dbReference type="EMBL" id="CAEZTZ010000004">
    <property type="protein sequence ID" value="CAB4577944.1"/>
    <property type="molecule type" value="Genomic_DNA"/>
</dbReference>
<dbReference type="SMART" id="SM00220">
    <property type="entry name" value="S_TKc"/>
    <property type="match status" value="1"/>
</dbReference>
<keyword evidence="7" id="KW-1133">Transmembrane helix</keyword>
<keyword evidence="3" id="KW-0547">Nucleotide-binding</keyword>
<evidence type="ECO:0000256" key="7">
    <source>
        <dbReference type="SAM" id="Phobius"/>
    </source>
</evidence>
<proteinExistence type="predicted"/>
<evidence type="ECO:0000256" key="2">
    <source>
        <dbReference type="ARBA" id="ARBA00022679"/>
    </source>
</evidence>
<dbReference type="Gene3D" id="1.10.510.10">
    <property type="entry name" value="Transferase(Phosphotransferase) domain 1"/>
    <property type="match status" value="1"/>
</dbReference>
<feature type="domain" description="Protein kinase" evidence="8">
    <location>
        <begin position="18"/>
        <end position="274"/>
    </location>
</feature>
<dbReference type="PROSITE" id="PS00108">
    <property type="entry name" value="PROTEIN_KINASE_ST"/>
    <property type="match status" value="1"/>
</dbReference>
<feature type="transmembrane region" description="Helical" evidence="7">
    <location>
        <begin position="335"/>
        <end position="357"/>
    </location>
</feature>
<dbReference type="PROSITE" id="PS50011">
    <property type="entry name" value="PROTEIN_KINASE_DOM"/>
    <property type="match status" value="1"/>
</dbReference>
<evidence type="ECO:0000256" key="6">
    <source>
        <dbReference type="SAM" id="MobiDB-lite"/>
    </source>
</evidence>
<evidence type="ECO:0000256" key="1">
    <source>
        <dbReference type="ARBA" id="ARBA00022527"/>
    </source>
</evidence>
<evidence type="ECO:0000256" key="5">
    <source>
        <dbReference type="ARBA" id="ARBA00022840"/>
    </source>
</evidence>
<dbReference type="GO" id="GO:0005524">
    <property type="term" value="F:ATP binding"/>
    <property type="evidence" value="ECO:0007669"/>
    <property type="project" value="UniProtKB-KW"/>
</dbReference>
<sequence>MSAESNDRLVGTVLDGRYRIESRIARGGMAKVYLAEDTRLERQVAIKIMHDHLTDDGDYAVKFIREARHTARLAHPNIMSVFDQGHVDDTLYLVMEYLPGMTLRDLLNDYGTLTIEQSLDITQAVLQALSVAHREGILHRDVKPENVILVNDGRIKIGDFGLARPVTNATDTGKSLLGTVAYIAPELLTRSQADNRSDLYSVGIMLYEMLTGKQPFTGETPMQVAVQHAQQPMPFAAESNPTVSRAVDDIIHWATQKKPSDRPKDARSMLDALTRALAQPDDAATRVIDSPTSSAQIEDSRETQRALPTITSVAATDGPFDSDARESIRARGRSFRVLSLLIAVIVIVGGGGSVWWFQSGPGSLAASAVVAGMSVENATISLTTAGFVVIDPVSEEYHPDIPEGMVIGTSPEITSGMPKGTEVHLVVSLGLEPIAFPSFDNITIVDFSAQLAKLGIGVVNTSKEFDKTIPAGEVLAASRPDGSAITVGDTFFSGDSVLLIESAGKVPSVSGLTVAQATAALEEVDLTVSGRATEEFSSTFSAGTVIAVVAAGGVIHPGGSVSLVVSKGPELVAVPGVLGMTIAAAKALLENLGFSVTVLTEIPKKLWDQSWAEAVSTDPSEGTQAPKGAAITLQGKI</sequence>
<protein>
    <submittedName>
        <fullName evidence="10">Unannotated protein</fullName>
    </submittedName>
</protein>
<name>A0A6J6ESS3_9ZZZZ</name>
<dbReference type="AlphaFoldDB" id="A0A6J6ESS3"/>
<evidence type="ECO:0000259" key="9">
    <source>
        <dbReference type="PROSITE" id="PS51178"/>
    </source>
</evidence>